<sequence length="427" mass="48828">MKNIVYSIAVLLIVSCNVTNTKFATNSKDYEVYLSPHQVETTSKHFELWNSKIKPDSVQLLSFPNIAGEYNRFFKKTGEITYLKKAEKALVKAVEIANMNKAGYRRALARNYISQHRFKEALTLAEEASNIGGGKTETQSLLFDVHMELGNYKKAEAYLDSIKDMSSFGYLIRIAKWNDYKGNLDTTITFMEKAMAKAESSKNKTLLLWSYSNIADYYGHAGRIKDSYNYYLKTLELDPQNAYAKKGIAWIVFSYEKNGKEALRILDAVTENYNAPDYYLLKAEISEFMNNEVAVIENMDKYYTAIKSEAHAYGDMYNAYQVEFYLNHTEQYEKALNLALKEVMNRPTPEAYGLLAQTYYKMGKYQAALEVVENRIKGKTFEPAILYKAAEIYKANNKLEKVDALKQELLGAVYELGPASKNEILSL</sequence>
<dbReference type="SMART" id="SM00028">
    <property type="entry name" value="TPR"/>
    <property type="match status" value="3"/>
</dbReference>
<reference evidence="3" key="1">
    <citation type="journal article" date="2019" name="Int. J. Syst. Evol. Microbiol.">
        <title>The Global Catalogue of Microorganisms (GCM) 10K type strain sequencing project: providing services to taxonomists for standard genome sequencing and annotation.</title>
        <authorList>
            <consortium name="The Broad Institute Genomics Platform"/>
            <consortium name="The Broad Institute Genome Sequencing Center for Infectious Disease"/>
            <person name="Wu L."/>
            <person name="Ma J."/>
        </authorList>
    </citation>
    <scope>NUCLEOTIDE SEQUENCE [LARGE SCALE GENOMIC DNA]</scope>
    <source>
        <strain evidence="3">KCTC 52368</strain>
    </source>
</reference>
<accession>A0ABW5MW76</accession>
<dbReference type="Pfam" id="PF12895">
    <property type="entry name" value="ANAPC3"/>
    <property type="match status" value="1"/>
</dbReference>
<organism evidence="2 3">
    <name type="scientific">Croceitalea marina</name>
    <dbReference type="NCBI Taxonomy" id="1775166"/>
    <lineage>
        <taxon>Bacteria</taxon>
        <taxon>Pseudomonadati</taxon>
        <taxon>Bacteroidota</taxon>
        <taxon>Flavobacteriia</taxon>
        <taxon>Flavobacteriales</taxon>
        <taxon>Flavobacteriaceae</taxon>
        <taxon>Croceitalea</taxon>
    </lineage>
</organism>
<dbReference type="RefSeq" id="WP_377766546.1">
    <property type="nucleotide sequence ID" value="NZ_JBHULB010000008.1"/>
</dbReference>
<feature type="repeat" description="TPR" evidence="1">
    <location>
        <begin position="208"/>
        <end position="241"/>
    </location>
</feature>
<dbReference type="EMBL" id="JBHULB010000008">
    <property type="protein sequence ID" value="MFD2586993.1"/>
    <property type="molecule type" value="Genomic_DNA"/>
</dbReference>
<gene>
    <name evidence="2" type="ORF">ACFSQJ_08625</name>
</gene>
<dbReference type="Gene3D" id="1.25.40.10">
    <property type="entry name" value="Tetratricopeptide repeat domain"/>
    <property type="match status" value="3"/>
</dbReference>
<keyword evidence="3" id="KW-1185">Reference proteome</keyword>
<dbReference type="Pfam" id="PF13181">
    <property type="entry name" value="TPR_8"/>
    <property type="match status" value="1"/>
</dbReference>
<evidence type="ECO:0000256" key="1">
    <source>
        <dbReference type="PROSITE-ProRule" id="PRU00339"/>
    </source>
</evidence>
<evidence type="ECO:0000313" key="2">
    <source>
        <dbReference type="EMBL" id="MFD2586993.1"/>
    </source>
</evidence>
<dbReference type="SUPFAM" id="SSF48452">
    <property type="entry name" value="TPR-like"/>
    <property type="match status" value="2"/>
</dbReference>
<evidence type="ECO:0000313" key="3">
    <source>
        <dbReference type="Proteomes" id="UP001597526"/>
    </source>
</evidence>
<name>A0ABW5MW76_9FLAO</name>
<keyword evidence="1" id="KW-0802">TPR repeat</keyword>
<dbReference type="PROSITE" id="PS51257">
    <property type="entry name" value="PROKAR_LIPOPROTEIN"/>
    <property type="match status" value="1"/>
</dbReference>
<dbReference type="InterPro" id="IPR011990">
    <property type="entry name" value="TPR-like_helical_dom_sf"/>
</dbReference>
<dbReference type="PROSITE" id="PS50005">
    <property type="entry name" value="TPR"/>
    <property type="match status" value="1"/>
</dbReference>
<comment type="caution">
    <text evidence="2">The sequence shown here is derived from an EMBL/GenBank/DDBJ whole genome shotgun (WGS) entry which is preliminary data.</text>
</comment>
<proteinExistence type="predicted"/>
<dbReference type="Proteomes" id="UP001597526">
    <property type="component" value="Unassembled WGS sequence"/>
</dbReference>
<protein>
    <submittedName>
        <fullName evidence="2">CDC27 family protein</fullName>
    </submittedName>
</protein>
<dbReference type="InterPro" id="IPR019734">
    <property type="entry name" value="TPR_rpt"/>
</dbReference>